<dbReference type="AlphaFoldDB" id="A0A140DSB8"/>
<dbReference type="STRING" id="1702221.AALO17_04110"/>
<gene>
    <name evidence="1" type="ORF">AALO17_04110</name>
</gene>
<dbReference type="Proteomes" id="UP000069771">
    <property type="component" value="Chromosome"/>
</dbReference>
<evidence type="ECO:0000313" key="1">
    <source>
        <dbReference type="EMBL" id="AMK53545.1"/>
    </source>
</evidence>
<dbReference type="KEGG" id="fro:AALO17_04110"/>
<keyword evidence="2" id="KW-1185">Reference proteome</keyword>
<proteinExistence type="predicted"/>
<sequence>MDTLPVTVPVVGTGAALTTEAVQPTALVTQALAPQLPLE</sequence>
<dbReference type="EMBL" id="CP011391">
    <property type="protein sequence ID" value="AMK53545.1"/>
    <property type="molecule type" value="Genomic_DNA"/>
</dbReference>
<protein>
    <submittedName>
        <fullName evidence="1">Uncharacterized protein</fullName>
    </submittedName>
</protein>
<reference evidence="1 2" key="1">
    <citation type="journal article" date="2016" name="Gut Pathog.">
        <title>Whole genome sequencing of "Faecalibaculum rodentium" ALO17, isolated from C57BL/6J laboratory mouse feces.</title>
        <authorList>
            <person name="Lim S."/>
            <person name="Chang D.H."/>
            <person name="Ahn S."/>
            <person name="Kim B.C."/>
        </authorList>
    </citation>
    <scope>NUCLEOTIDE SEQUENCE [LARGE SCALE GENOMIC DNA]</scope>
    <source>
        <strain evidence="1 2">Alo17</strain>
    </source>
</reference>
<organism evidence="1 2">
    <name type="scientific">Faecalibaculum rodentium</name>
    <dbReference type="NCBI Taxonomy" id="1702221"/>
    <lineage>
        <taxon>Bacteria</taxon>
        <taxon>Bacillati</taxon>
        <taxon>Bacillota</taxon>
        <taxon>Erysipelotrichia</taxon>
        <taxon>Erysipelotrichales</taxon>
        <taxon>Erysipelotrichaceae</taxon>
        <taxon>Faecalibaculum</taxon>
    </lineage>
</organism>
<evidence type="ECO:0000313" key="2">
    <source>
        <dbReference type="Proteomes" id="UP000069771"/>
    </source>
</evidence>
<name>A0A140DSB8_9FIRM</name>
<accession>A0A140DSB8</accession>